<dbReference type="GO" id="GO:0042403">
    <property type="term" value="P:thyroid hormone metabolic process"/>
    <property type="evidence" value="ECO:0007669"/>
    <property type="project" value="TreeGrafter"/>
</dbReference>
<accession>A0A8J9YXF3</accession>
<name>A0A8J9YXF3_BRALA</name>
<evidence type="ECO:0000313" key="2">
    <source>
        <dbReference type="EMBL" id="CAH1243410.1"/>
    </source>
</evidence>
<dbReference type="PANTHER" id="PTHR11781">
    <property type="entry name" value="IODOTHYRONINE DEIODINASE"/>
    <property type="match status" value="1"/>
</dbReference>
<dbReference type="GO" id="GO:0004800">
    <property type="term" value="F:thyroxine 5'-deiodinase activity"/>
    <property type="evidence" value="ECO:0007669"/>
    <property type="project" value="InterPro"/>
</dbReference>
<proteinExistence type="inferred from homology"/>
<dbReference type="GO" id="GO:0042446">
    <property type="term" value="P:hormone biosynthetic process"/>
    <property type="evidence" value="ECO:0007669"/>
    <property type="project" value="UniProtKB-KW"/>
</dbReference>
<protein>
    <recommendedName>
        <fullName evidence="1">Iodothyronine deiodinase</fullName>
    </recommendedName>
</protein>
<dbReference type="AlphaFoldDB" id="A0A8J9YXF3"/>
<dbReference type="FunFam" id="3.40.30.10:FF:000726">
    <property type="entry name" value="Iodothyronine deiodinase"/>
    <property type="match status" value="1"/>
</dbReference>
<dbReference type="Proteomes" id="UP000838412">
    <property type="component" value="Chromosome 13"/>
</dbReference>
<dbReference type="InterPro" id="IPR000643">
    <property type="entry name" value="Iodothyronine_deiodinase"/>
</dbReference>
<evidence type="ECO:0000256" key="1">
    <source>
        <dbReference type="RuleBase" id="RU000676"/>
    </source>
</evidence>
<dbReference type="OrthoDB" id="428577at2759"/>
<keyword evidence="1" id="KW-0712">Selenocysteine</keyword>
<keyword evidence="3" id="KW-1185">Reference proteome</keyword>
<dbReference type="EMBL" id="OV696698">
    <property type="protein sequence ID" value="CAH1243410.1"/>
    <property type="molecule type" value="Genomic_DNA"/>
</dbReference>
<comment type="function">
    <text evidence="1">Responsible for the deiodination of T4 (3,5,3',5'-tetraiodothyronine).</text>
</comment>
<evidence type="ECO:0000313" key="3">
    <source>
        <dbReference type="Proteomes" id="UP000838412"/>
    </source>
</evidence>
<comment type="similarity">
    <text evidence="1">Belongs to the iodothyronine deiodinase family.</text>
</comment>
<reference evidence="2" key="1">
    <citation type="submission" date="2022-01" db="EMBL/GenBank/DDBJ databases">
        <authorList>
            <person name="Braso-Vives M."/>
        </authorList>
    </citation>
    <scope>NUCLEOTIDE SEQUENCE</scope>
</reference>
<gene>
    <name evidence="2" type="primary">DIO1</name>
    <name evidence="2" type="ORF">BLAG_LOCUS6390</name>
</gene>
<dbReference type="PANTHER" id="PTHR11781:SF22">
    <property type="entry name" value="TYPE I IODOTHYRONINE DEIODINASE"/>
    <property type="match status" value="1"/>
</dbReference>
<sequence>MANLAKFNDMVAEFADRADFLTVYIAEAHASDGWSFRNNIKIRKHRTLEERLAAAKMLADSNLSGPLLVDTMDDVANRKYGAWPERLYILLDGRVMYKGMMGPHGYHVHQVRDWLDKYLNNSVHFTFFK</sequence>
<organism evidence="2 3">
    <name type="scientific">Branchiostoma lanceolatum</name>
    <name type="common">Common lancelet</name>
    <name type="synonym">Amphioxus lanceolatum</name>
    <dbReference type="NCBI Taxonomy" id="7740"/>
    <lineage>
        <taxon>Eukaryota</taxon>
        <taxon>Metazoa</taxon>
        <taxon>Chordata</taxon>
        <taxon>Cephalochordata</taxon>
        <taxon>Leptocardii</taxon>
        <taxon>Amphioxiformes</taxon>
        <taxon>Branchiostomatidae</taxon>
        <taxon>Branchiostoma</taxon>
    </lineage>
</organism>
<keyword evidence="1" id="KW-0560">Oxidoreductase</keyword>
<dbReference type="Gene3D" id="3.40.30.10">
    <property type="entry name" value="Glutaredoxin"/>
    <property type="match status" value="1"/>
</dbReference>
<dbReference type="Pfam" id="PF00837">
    <property type="entry name" value="T4_deiodinase"/>
    <property type="match status" value="1"/>
</dbReference>
<keyword evidence="1" id="KW-0893">Thyroid hormones biosynthesis</keyword>